<dbReference type="AlphaFoldDB" id="W4LTQ5"/>
<evidence type="ECO:0000313" key="8">
    <source>
        <dbReference type="EMBL" id="ETX01363.1"/>
    </source>
</evidence>
<comment type="pathway">
    <text evidence="7">tRNA modification; N(7)-methylguanine-tRNA biosynthesis.</text>
</comment>
<dbReference type="NCBIfam" id="TIGR00091">
    <property type="entry name" value="tRNA (guanosine(46)-N7)-methyltransferase TrmB"/>
    <property type="match status" value="1"/>
</dbReference>
<dbReference type="Gene3D" id="3.40.50.150">
    <property type="entry name" value="Vaccinia Virus protein VP39"/>
    <property type="match status" value="1"/>
</dbReference>
<gene>
    <name evidence="7" type="primary">trmB</name>
    <name evidence="8" type="ORF">ETSY2_37355</name>
</gene>
<reference evidence="8 9" key="1">
    <citation type="journal article" date="2014" name="Nature">
        <title>An environmental bacterial taxon with a large and distinct metabolic repertoire.</title>
        <authorList>
            <person name="Wilson M.C."/>
            <person name="Mori T."/>
            <person name="Ruckert C."/>
            <person name="Uria A.R."/>
            <person name="Helf M.J."/>
            <person name="Takada K."/>
            <person name="Gernert C."/>
            <person name="Steffens U.A."/>
            <person name="Heycke N."/>
            <person name="Schmitt S."/>
            <person name="Rinke C."/>
            <person name="Helfrich E.J."/>
            <person name="Brachmann A.O."/>
            <person name="Gurgui C."/>
            <person name="Wakimoto T."/>
            <person name="Kracht M."/>
            <person name="Crusemann M."/>
            <person name="Hentschel U."/>
            <person name="Abe I."/>
            <person name="Matsunaga S."/>
            <person name="Kalinowski J."/>
            <person name="Takeyama H."/>
            <person name="Piel J."/>
        </authorList>
    </citation>
    <scope>NUCLEOTIDE SEQUENCE [LARGE SCALE GENOMIC DNA]</scope>
    <source>
        <strain evidence="9">TSY2</strain>
    </source>
</reference>
<name>W4LTQ5_9BACT</name>
<keyword evidence="6 7" id="KW-0819">tRNA processing</keyword>
<keyword evidence="4 7" id="KW-0808">Transferase</keyword>
<dbReference type="Proteomes" id="UP000019140">
    <property type="component" value="Unassembled WGS sequence"/>
</dbReference>
<evidence type="ECO:0000256" key="3">
    <source>
        <dbReference type="ARBA" id="ARBA00022603"/>
    </source>
</evidence>
<dbReference type="PANTHER" id="PTHR23417:SF14">
    <property type="entry name" value="PENTACOTRIPEPTIDE-REPEAT REGION OF PRORP DOMAIN-CONTAINING PROTEIN"/>
    <property type="match status" value="1"/>
</dbReference>
<dbReference type="EMBL" id="AZHX01001628">
    <property type="protein sequence ID" value="ETX01363.1"/>
    <property type="molecule type" value="Genomic_DNA"/>
</dbReference>
<dbReference type="EC" id="2.1.1.33" evidence="7"/>
<dbReference type="GO" id="GO:0043527">
    <property type="term" value="C:tRNA methyltransferase complex"/>
    <property type="evidence" value="ECO:0007669"/>
    <property type="project" value="TreeGrafter"/>
</dbReference>
<evidence type="ECO:0000256" key="6">
    <source>
        <dbReference type="ARBA" id="ARBA00022694"/>
    </source>
</evidence>
<evidence type="ECO:0000256" key="1">
    <source>
        <dbReference type="ARBA" id="ARBA00000142"/>
    </source>
</evidence>
<comment type="catalytic activity">
    <reaction evidence="1 7">
        <text>guanosine(46) in tRNA + S-adenosyl-L-methionine = N(7)-methylguanosine(46) in tRNA + S-adenosyl-L-homocysteine</text>
        <dbReference type="Rhea" id="RHEA:42708"/>
        <dbReference type="Rhea" id="RHEA-COMP:10188"/>
        <dbReference type="Rhea" id="RHEA-COMP:10189"/>
        <dbReference type="ChEBI" id="CHEBI:57856"/>
        <dbReference type="ChEBI" id="CHEBI:59789"/>
        <dbReference type="ChEBI" id="CHEBI:74269"/>
        <dbReference type="ChEBI" id="CHEBI:74480"/>
        <dbReference type="EC" id="2.1.1.33"/>
    </reaction>
</comment>
<accession>W4LTQ5</accession>
<dbReference type="HOGENOM" id="CLU_077150_0_0_7"/>
<dbReference type="InterPro" id="IPR055361">
    <property type="entry name" value="tRNA_methyltr_TrmB_bact"/>
</dbReference>
<keyword evidence="9" id="KW-1185">Reference proteome</keyword>
<proteinExistence type="inferred from homology"/>
<dbReference type="SUPFAM" id="SSF53335">
    <property type="entry name" value="S-adenosyl-L-methionine-dependent methyltransferases"/>
    <property type="match status" value="1"/>
</dbReference>
<feature type="binding site" evidence="7">
    <location>
        <position position="36"/>
    </location>
    <ligand>
        <name>S-adenosyl-L-methionine</name>
        <dbReference type="ChEBI" id="CHEBI:59789"/>
    </ligand>
</feature>
<evidence type="ECO:0000313" key="9">
    <source>
        <dbReference type="Proteomes" id="UP000019140"/>
    </source>
</evidence>
<dbReference type="InterPro" id="IPR003358">
    <property type="entry name" value="tRNA_(Gua-N-7)_MeTrfase_Trmb"/>
</dbReference>
<dbReference type="HAMAP" id="MF_01057">
    <property type="entry name" value="tRNA_methyltr_TrmB"/>
    <property type="match status" value="1"/>
</dbReference>
<feature type="binding site" evidence="7">
    <location>
        <position position="61"/>
    </location>
    <ligand>
        <name>S-adenosyl-L-methionine</name>
        <dbReference type="ChEBI" id="CHEBI:59789"/>
    </ligand>
</feature>
<comment type="similarity">
    <text evidence="7">Belongs to the class I-like SAM-binding methyltransferase superfamily. TrmB family.</text>
</comment>
<dbReference type="GO" id="GO:0008176">
    <property type="term" value="F:tRNA (guanine(46)-N7)-methyltransferase activity"/>
    <property type="evidence" value="ECO:0007669"/>
    <property type="project" value="UniProtKB-UniRule"/>
</dbReference>
<sequence>MNTRYLSLTPFIAWQQIPRPVDWAAVFGRDARLEIEIGFGNGDFIVQRAQACPETNFVGLELEWSSVQRALRRLNQTGLSNVRLLQIDARIALERLVQPRTVAHIYTLFPCPWPKERHAKHRIFGHAFLKLLNSRLQPEGTAQLVTDHHPYMEWVLEQATHTGFDVQCTPIPPTYRTKYEQKWLDKGQEEFYDVQLRKQQDQPIPLIEDLALQTHRLDHFEPATFQPVNERGTIAVEFKEFLFDPTRQRGMVWVFAIEESLTQNFWIEIAYYNRLWHIRPARGCSVIPTMSVQRALDLVRDAARCTAGQHQQPASPTISDDERTS</sequence>
<feature type="binding site" evidence="7">
    <location>
        <position position="88"/>
    </location>
    <ligand>
        <name>S-adenosyl-L-methionine</name>
        <dbReference type="ChEBI" id="CHEBI:59789"/>
    </ligand>
</feature>
<evidence type="ECO:0000256" key="4">
    <source>
        <dbReference type="ARBA" id="ARBA00022679"/>
    </source>
</evidence>
<feature type="binding site" evidence="7">
    <location>
        <position position="147"/>
    </location>
    <ligand>
        <name>substrate</name>
    </ligand>
</feature>
<feature type="binding site" evidence="7">
    <location>
        <position position="115"/>
    </location>
    <ligand>
        <name>substrate</name>
    </ligand>
</feature>
<evidence type="ECO:0000256" key="5">
    <source>
        <dbReference type="ARBA" id="ARBA00022691"/>
    </source>
</evidence>
<feature type="binding site" evidence="7">
    <location>
        <begin position="177"/>
        <end position="180"/>
    </location>
    <ligand>
        <name>substrate</name>
    </ligand>
</feature>
<keyword evidence="5 7" id="KW-0949">S-adenosyl-L-methionine</keyword>
<comment type="function">
    <text evidence="2 7">Catalyzes the formation of N(7)-methylguanine at position 46 (m7G46) in tRNA.</text>
</comment>
<dbReference type="PANTHER" id="PTHR23417">
    <property type="entry name" value="3-DEOXY-D-MANNO-OCTULOSONIC-ACID TRANSFERASE/TRNA GUANINE-N 7 - -METHYLTRANSFERASE"/>
    <property type="match status" value="1"/>
</dbReference>
<evidence type="ECO:0000256" key="2">
    <source>
        <dbReference type="ARBA" id="ARBA00003015"/>
    </source>
</evidence>
<comment type="caution">
    <text evidence="7">Lacks conserved residue(s) required for the propagation of feature annotation.</text>
</comment>
<organism evidence="8 9">
    <name type="scientific">Candidatus Entotheonella gemina</name>
    <dbReference type="NCBI Taxonomy" id="1429439"/>
    <lineage>
        <taxon>Bacteria</taxon>
        <taxon>Pseudomonadati</taxon>
        <taxon>Nitrospinota/Tectimicrobiota group</taxon>
        <taxon>Candidatus Tectimicrobiota</taxon>
        <taxon>Candidatus Entotheonellia</taxon>
        <taxon>Candidatus Entotheonellales</taxon>
        <taxon>Candidatus Entotheonellaceae</taxon>
        <taxon>Candidatus Entotheonella</taxon>
    </lineage>
</organism>
<comment type="caution">
    <text evidence="8">The sequence shown here is derived from an EMBL/GenBank/DDBJ whole genome shotgun (WGS) entry which is preliminary data.</text>
</comment>
<dbReference type="Pfam" id="PF02390">
    <property type="entry name" value="Methyltransf_4"/>
    <property type="match status" value="1"/>
</dbReference>
<evidence type="ECO:0000256" key="7">
    <source>
        <dbReference type="HAMAP-Rule" id="MF_01057"/>
    </source>
</evidence>
<keyword evidence="3 7" id="KW-0489">Methyltransferase</keyword>
<protein>
    <recommendedName>
        <fullName evidence="7">tRNA (guanine-N(7)-)-methyltransferase</fullName>
        <ecNumber evidence="7">2.1.1.33</ecNumber>
    </recommendedName>
    <alternativeName>
        <fullName evidence="7">tRNA (guanine(46)-N(7))-methyltransferase</fullName>
    </alternativeName>
    <alternativeName>
        <fullName evidence="7">tRNA(m7G46)-methyltransferase</fullName>
    </alternativeName>
</protein>
<dbReference type="PROSITE" id="PS51625">
    <property type="entry name" value="SAM_MT_TRMB"/>
    <property type="match status" value="1"/>
</dbReference>
<dbReference type="UniPathway" id="UPA00989"/>
<dbReference type="InterPro" id="IPR029063">
    <property type="entry name" value="SAM-dependent_MTases_sf"/>
</dbReference>